<dbReference type="InterPro" id="IPR021243">
    <property type="entry name" value="DUF2804"/>
</dbReference>
<accession>A0AAE2ZN11</accession>
<dbReference type="Proteomes" id="UP001196509">
    <property type="component" value="Unassembled WGS sequence"/>
</dbReference>
<dbReference type="AlphaFoldDB" id="A0AAE2ZN11"/>
<evidence type="ECO:0000313" key="2">
    <source>
        <dbReference type="Proteomes" id="UP001196509"/>
    </source>
</evidence>
<evidence type="ECO:0000313" key="1">
    <source>
        <dbReference type="EMBL" id="MBW8639206.1"/>
    </source>
</evidence>
<gene>
    <name evidence="1" type="ORF">K1W69_18570</name>
</gene>
<dbReference type="PANTHER" id="PTHR35868:SF3">
    <property type="entry name" value="DUF2804 DOMAIN-CONTAINING PROTEIN"/>
    <property type="match status" value="1"/>
</dbReference>
<comment type="caution">
    <text evidence="1">The sequence shown here is derived from an EMBL/GenBank/DDBJ whole genome shotgun (WGS) entry which is preliminary data.</text>
</comment>
<dbReference type="EMBL" id="JAICBX010000003">
    <property type="protein sequence ID" value="MBW8639206.1"/>
    <property type="molecule type" value="Genomic_DNA"/>
</dbReference>
<reference evidence="1" key="1">
    <citation type="submission" date="2021-08" db="EMBL/GenBank/DDBJ databases">
        <title>Hoeflea bacterium WL0058 sp. nov., isolated from the sediment.</title>
        <authorList>
            <person name="Wang L."/>
            <person name="Zhang D."/>
        </authorList>
    </citation>
    <scope>NUCLEOTIDE SEQUENCE</scope>
    <source>
        <strain evidence="1">WL0058</strain>
    </source>
</reference>
<organism evidence="1 2">
    <name type="scientific">Flavimaribacter sediminis</name>
    <dbReference type="NCBI Taxonomy" id="2865987"/>
    <lineage>
        <taxon>Bacteria</taxon>
        <taxon>Pseudomonadati</taxon>
        <taxon>Pseudomonadota</taxon>
        <taxon>Alphaproteobacteria</taxon>
        <taxon>Hyphomicrobiales</taxon>
        <taxon>Rhizobiaceae</taxon>
        <taxon>Flavimaribacter</taxon>
    </lineage>
</organism>
<dbReference type="PANTHER" id="PTHR35868">
    <property type="entry name" value="DUF2804 DOMAIN-CONTAINING PROTEIN-RELATED"/>
    <property type="match status" value="1"/>
</dbReference>
<dbReference type="RefSeq" id="WP_220229908.1">
    <property type="nucleotide sequence ID" value="NZ_JAICBX010000003.1"/>
</dbReference>
<proteinExistence type="predicted"/>
<dbReference type="Pfam" id="PF10974">
    <property type="entry name" value="DUF2804"/>
    <property type="match status" value="1"/>
</dbReference>
<keyword evidence="2" id="KW-1185">Reference proteome</keyword>
<protein>
    <submittedName>
        <fullName evidence="1">DUF2804 domain-containing protein</fullName>
    </submittedName>
</protein>
<name>A0AAE2ZN11_9HYPH</name>
<sequence length="335" mass="37871">MVTVKTERELTAQVDLCDARGRLNPAAVGWARRPLVRANLRGWGRNKRFEYWCITSPDLVAALNVSHGDYRVTLAGFFLDLKTLDHISVSEVHWLPGKRVPEMCDLSGSGPVIGIGQEMSIRMVPAAGGTQLSLESGRLGIEAFVAEPEDHESMSVVVPWDSKRFQLTRKSNCMKVEGTVIADGKRHDLDPDNTYGTLDHGRGRWPYSIVWNWGSASGHSDGHEIGLQFGGKWTDGTPSTENALRIDGRVFKIGEELEWTYDRSDYMKPWTIRGAGIDLIFTPVFDRHFDFDRMLVRSREDQCFGYYNGTIEDPAGKTIWISDLLGWVEEVHRRW</sequence>